<organism evidence="3 4">
    <name type="scientific">Elongatibacter sediminis</name>
    <dbReference type="NCBI Taxonomy" id="3119006"/>
    <lineage>
        <taxon>Bacteria</taxon>
        <taxon>Pseudomonadati</taxon>
        <taxon>Pseudomonadota</taxon>
        <taxon>Gammaproteobacteria</taxon>
        <taxon>Chromatiales</taxon>
        <taxon>Wenzhouxiangellaceae</taxon>
        <taxon>Elongatibacter</taxon>
    </lineage>
</organism>
<dbReference type="InterPro" id="IPR052917">
    <property type="entry name" value="Stress-Dev_Protein"/>
</dbReference>
<protein>
    <submittedName>
        <fullName evidence="3">Pyridoxamine 5'-phosphate oxidase family protein</fullName>
    </submittedName>
</protein>
<keyword evidence="4" id="KW-1185">Reference proteome</keyword>
<comment type="caution">
    <text evidence="3">The sequence shown here is derived from an EMBL/GenBank/DDBJ whole genome shotgun (WGS) entry which is preliminary data.</text>
</comment>
<dbReference type="Gene3D" id="2.30.110.10">
    <property type="entry name" value="Electron Transport, Fmn-binding Protein, Chain A"/>
    <property type="match status" value="1"/>
</dbReference>
<dbReference type="EMBL" id="JAZHOG010000001">
    <property type="protein sequence ID" value="MEJ8566073.1"/>
    <property type="molecule type" value="Genomic_DNA"/>
</dbReference>
<dbReference type="AlphaFoldDB" id="A0AAW9RDD2"/>
<dbReference type="InterPro" id="IPR012349">
    <property type="entry name" value="Split_barrel_FMN-bd"/>
</dbReference>
<evidence type="ECO:0000313" key="3">
    <source>
        <dbReference type="EMBL" id="MEJ8566073.1"/>
    </source>
</evidence>
<gene>
    <name evidence="3" type="ORF">V3330_00440</name>
</gene>
<feature type="region of interest" description="Disordered" evidence="1">
    <location>
        <begin position="161"/>
        <end position="190"/>
    </location>
</feature>
<accession>A0AAW9RDD2</accession>
<evidence type="ECO:0000256" key="1">
    <source>
        <dbReference type="SAM" id="MobiDB-lite"/>
    </source>
</evidence>
<feature type="domain" description="General stress protein FMN-binding split barrel" evidence="2">
    <location>
        <begin position="17"/>
        <end position="161"/>
    </location>
</feature>
<dbReference type="InterPro" id="IPR038725">
    <property type="entry name" value="YdaG_split_barrel_FMN-bd"/>
</dbReference>
<evidence type="ECO:0000259" key="2">
    <source>
        <dbReference type="Pfam" id="PF16242"/>
    </source>
</evidence>
<sequence>MNHRSPETDTAMDNDPAQLDRLIAEFDTAMLVTSSLNGKPRARPMAIARHDAGARLYFATRSDDEKLEEVLRSPALCITLQDGERYLSLTGTARVETDAQLARELWSPSMNLWFPDGAEDPHLNLLVVTPEYAEYWDRTGLRRLEFLWEAGKALIRGEKADDRSLSGHAKIRPRQAGRALRTPARPAAGS</sequence>
<dbReference type="SUPFAM" id="SSF50475">
    <property type="entry name" value="FMN-binding split barrel"/>
    <property type="match status" value="1"/>
</dbReference>
<dbReference type="Proteomes" id="UP001359886">
    <property type="component" value="Unassembled WGS sequence"/>
</dbReference>
<proteinExistence type="predicted"/>
<dbReference type="PANTHER" id="PTHR34818:SF1">
    <property type="entry name" value="PROTEIN BLI-3"/>
    <property type="match status" value="1"/>
</dbReference>
<name>A0AAW9RDD2_9GAMM</name>
<reference evidence="3 4" key="1">
    <citation type="submission" date="2024-02" db="EMBL/GenBank/DDBJ databases">
        <title>A novel Wenzhouxiangellaceae bacterium, isolated from coastal sediments.</title>
        <authorList>
            <person name="Du Z.-J."/>
            <person name="Ye Y.-Q."/>
            <person name="Zhang X.-Y."/>
        </authorList>
    </citation>
    <scope>NUCLEOTIDE SEQUENCE [LARGE SCALE GENOMIC DNA]</scope>
    <source>
        <strain evidence="3 4">CH-27</strain>
    </source>
</reference>
<dbReference type="Pfam" id="PF16242">
    <property type="entry name" value="Pyrid_ox_like"/>
    <property type="match status" value="1"/>
</dbReference>
<dbReference type="RefSeq" id="WP_354693397.1">
    <property type="nucleotide sequence ID" value="NZ_JAZHOG010000001.1"/>
</dbReference>
<evidence type="ECO:0000313" key="4">
    <source>
        <dbReference type="Proteomes" id="UP001359886"/>
    </source>
</evidence>
<dbReference type="PANTHER" id="PTHR34818">
    <property type="entry name" value="PROTEIN BLI-3"/>
    <property type="match status" value="1"/>
</dbReference>